<dbReference type="PANTHER" id="PTHR42912">
    <property type="entry name" value="METHYLTRANSFERASE"/>
    <property type="match status" value="1"/>
</dbReference>
<dbReference type="InterPro" id="IPR050508">
    <property type="entry name" value="Methyltransf_Superfamily"/>
</dbReference>
<sequence>MLACRTSPRRLSAASWRAGFRTSAASPASKRATPPRPIPKPKPQVSKPPKPTPKPRPYPIPSYSPSPSPPPPPPPPTNKKLITPSLAGSLALAVVFGYFVSVSVIPRSPTQDGDEPLVDPLTSGGGDRAGTCCAVPTGRPTSLAGISAAQFDRELDYEESKTGVTKLREKLAGRAVGHVLEVAVGTGRNFNLYNWESLAGASTAKNESTPAKGGKKKDASLPEAEGEMFSFTGLDIAKDMLDVASTKLTKNILPALPSTTPLSTPPTVSVLRNDADEVTAGAISFLPNDAIRLVKTNALSYLPPPPGPPSTQKYDTVIQTFGLCSVSDPRAVLSNLASVLKPETGRIILLEHGRGTWGVVNWWLDKHAPEHFRKYGCWWNRDLEGIVREAAGGKSVISGGGKKGAVPGLEVVKIERPGYQGGTVLWIELKVVE</sequence>
<gene>
    <name evidence="2" type="ORF">SAPIO_CDS10866</name>
</gene>
<evidence type="ECO:0000313" key="3">
    <source>
        <dbReference type="Proteomes" id="UP000028545"/>
    </source>
</evidence>
<dbReference type="AlphaFoldDB" id="A0A084FUR1"/>
<dbReference type="Gene3D" id="3.40.50.150">
    <property type="entry name" value="Vaccinia Virus protein VP39"/>
    <property type="match status" value="1"/>
</dbReference>
<accession>A0A084FUR1</accession>
<comment type="caution">
    <text evidence="2">The sequence shown here is derived from an EMBL/GenBank/DDBJ whole genome shotgun (WGS) entry which is preliminary data.</text>
</comment>
<feature type="region of interest" description="Disordered" evidence="1">
    <location>
        <begin position="1"/>
        <end position="81"/>
    </location>
</feature>
<dbReference type="PANTHER" id="PTHR42912:SF83">
    <property type="entry name" value="METHYLTRANSFERASE TYPE 11 DOMAIN-CONTAINING PROTEIN"/>
    <property type="match status" value="1"/>
</dbReference>
<dbReference type="InterPro" id="IPR029063">
    <property type="entry name" value="SAM-dependent_MTases_sf"/>
</dbReference>
<dbReference type="SUPFAM" id="SSF53335">
    <property type="entry name" value="S-adenosyl-L-methionine-dependent methyltransferases"/>
    <property type="match status" value="1"/>
</dbReference>
<keyword evidence="3" id="KW-1185">Reference proteome</keyword>
<feature type="compositionally biased region" description="Pro residues" evidence="1">
    <location>
        <begin position="34"/>
        <end position="77"/>
    </location>
</feature>
<protein>
    <recommendedName>
        <fullName evidence="4">Methyltransferase OMS1, mitochondrial</fullName>
    </recommendedName>
</protein>
<dbReference type="Pfam" id="PF13489">
    <property type="entry name" value="Methyltransf_23"/>
    <property type="match status" value="1"/>
</dbReference>
<dbReference type="HOGENOM" id="CLU_037990_3_1_1"/>
<dbReference type="OMA" id="WWMGITK"/>
<dbReference type="GO" id="GO:0008168">
    <property type="term" value="F:methyltransferase activity"/>
    <property type="evidence" value="ECO:0007669"/>
    <property type="project" value="TreeGrafter"/>
</dbReference>
<name>A0A084FUR1_PSEDA</name>
<dbReference type="OrthoDB" id="416496at2759"/>
<reference evidence="2 3" key="1">
    <citation type="journal article" date="2014" name="Genome Announc.">
        <title>Draft genome sequence of the pathogenic fungus Scedosporium apiospermum.</title>
        <authorList>
            <person name="Vandeputte P."/>
            <person name="Ghamrawi S."/>
            <person name="Rechenmann M."/>
            <person name="Iltis A."/>
            <person name="Giraud S."/>
            <person name="Fleury M."/>
            <person name="Thornton C."/>
            <person name="Delhaes L."/>
            <person name="Meyer W."/>
            <person name="Papon N."/>
            <person name="Bouchara J.P."/>
        </authorList>
    </citation>
    <scope>NUCLEOTIDE SEQUENCE [LARGE SCALE GENOMIC DNA]</scope>
    <source>
        <strain evidence="2 3">IHEM 14462</strain>
    </source>
</reference>
<dbReference type="KEGG" id="sapo:SAPIO_CDS10866"/>
<organism evidence="2 3">
    <name type="scientific">Pseudallescheria apiosperma</name>
    <name type="common">Scedosporium apiospermum</name>
    <dbReference type="NCBI Taxonomy" id="563466"/>
    <lineage>
        <taxon>Eukaryota</taxon>
        <taxon>Fungi</taxon>
        <taxon>Dikarya</taxon>
        <taxon>Ascomycota</taxon>
        <taxon>Pezizomycotina</taxon>
        <taxon>Sordariomycetes</taxon>
        <taxon>Hypocreomycetidae</taxon>
        <taxon>Microascales</taxon>
        <taxon>Microascaceae</taxon>
        <taxon>Scedosporium</taxon>
    </lineage>
</organism>
<dbReference type="GeneID" id="27720105"/>
<dbReference type="VEuPathDB" id="FungiDB:SAPIO_CDS10866"/>
<dbReference type="RefSeq" id="XP_016638622.1">
    <property type="nucleotide sequence ID" value="XM_016784403.1"/>
</dbReference>
<dbReference type="Proteomes" id="UP000028545">
    <property type="component" value="Unassembled WGS sequence"/>
</dbReference>
<dbReference type="EMBL" id="JOWA01000176">
    <property type="protein sequence ID" value="KEZ38823.1"/>
    <property type="molecule type" value="Genomic_DNA"/>
</dbReference>
<proteinExistence type="predicted"/>
<evidence type="ECO:0000313" key="2">
    <source>
        <dbReference type="EMBL" id="KEZ38823.1"/>
    </source>
</evidence>
<evidence type="ECO:0008006" key="4">
    <source>
        <dbReference type="Google" id="ProtNLM"/>
    </source>
</evidence>
<evidence type="ECO:0000256" key="1">
    <source>
        <dbReference type="SAM" id="MobiDB-lite"/>
    </source>
</evidence>